<dbReference type="CTD" id="148930"/>
<dbReference type="Proteomes" id="UP000515140">
    <property type="component" value="Unplaced"/>
</dbReference>
<keyword evidence="2" id="KW-1185">Reference proteome</keyword>
<dbReference type="PANTHER" id="PTHR38497:SF1">
    <property type="entry name" value="KINOCILIN"/>
    <property type="match status" value="1"/>
</dbReference>
<organism evidence="2 3">
    <name type="scientific">Phascolarctos cinereus</name>
    <name type="common">Koala</name>
    <dbReference type="NCBI Taxonomy" id="38626"/>
    <lineage>
        <taxon>Eukaryota</taxon>
        <taxon>Metazoa</taxon>
        <taxon>Chordata</taxon>
        <taxon>Craniata</taxon>
        <taxon>Vertebrata</taxon>
        <taxon>Euteleostomi</taxon>
        <taxon>Mammalia</taxon>
        <taxon>Metatheria</taxon>
        <taxon>Diprotodontia</taxon>
        <taxon>Phascolarctidae</taxon>
        <taxon>Phascolarctos</taxon>
    </lineage>
</organism>
<feature type="region of interest" description="Disordered" evidence="1">
    <location>
        <begin position="66"/>
        <end position="125"/>
    </location>
</feature>
<feature type="compositionally biased region" description="Polar residues" evidence="1">
    <location>
        <begin position="95"/>
        <end position="104"/>
    </location>
</feature>
<sequence>MGSQTWTQNSALIVPHWKPLCLVTQTETPDLAPAPDLATPQGLFILAYPFLNSRFNLDRFLPSLGNLRIQPQPGNSGEEGASSGGGKNEGIRSHIPNSLSTVSRTLEKLKPGGGNAGGSRGTEES</sequence>
<evidence type="ECO:0000313" key="3">
    <source>
        <dbReference type="RefSeq" id="XP_020843311.1"/>
    </source>
</evidence>
<protein>
    <submittedName>
        <fullName evidence="3">Kinocilin isoform X2</fullName>
    </submittedName>
</protein>
<accession>A0A6P5KFI7</accession>
<reference evidence="3" key="1">
    <citation type="submission" date="2025-08" db="UniProtKB">
        <authorList>
            <consortium name="RefSeq"/>
        </authorList>
    </citation>
    <scope>IDENTIFICATION</scope>
    <source>
        <tissue evidence="3">Spleen</tissue>
    </source>
</reference>
<evidence type="ECO:0000313" key="2">
    <source>
        <dbReference type="Proteomes" id="UP000515140"/>
    </source>
</evidence>
<gene>
    <name evidence="3" type="primary">KNCN</name>
</gene>
<proteinExistence type="predicted"/>
<dbReference type="AlphaFoldDB" id="A0A6P5KFI7"/>
<dbReference type="GeneID" id="110209303"/>
<dbReference type="InterPro" id="IPR027837">
    <property type="entry name" value="Kinocilin"/>
</dbReference>
<dbReference type="Pfam" id="PF15033">
    <property type="entry name" value="Kinocilin"/>
    <property type="match status" value="1"/>
</dbReference>
<name>A0A6P5KFI7_PHACI</name>
<feature type="compositionally biased region" description="Gly residues" evidence="1">
    <location>
        <begin position="111"/>
        <end position="125"/>
    </location>
</feature>
<dbReference type="RefSeq" id="XP_020843311.1">
    <property type="nucleotide sequence ID" value="XM_020987652.1"/>
</dbReference>
<evidence type="ECO:0000256" key="1">
    <source>
        <dbReference type="SAM" id="MobiDB-lite"/>
    </source>
</evidence>
<dbReference type="PANTHER" id="PTHR38497">
    <property type="entry name" value="KINOCILIN"/>
    <property type="match status" value="1"/>
</dbReference>